<name>A0A433Q7U8_9FUNG</name>
<dbReference type="CDD" id="cd14688">
    <property type="entry name" value="bZIP_YAP"/>
    <property type="match status" value="1"/>
</dbReference>
<feature type="compositionally biased region" description="Pro residues" evidence="1">
    <location>
        <begin position="312"/>
        <end position="323"/>
    </location>
</feature>
<dbReference type="EMBL" id="RBNJ01011895">
    <property type="protein sequence ID" value="RUS25842.1"/>
    <property type="molecule type" value="Genomic_DNA"/>
</dbReference>
<feature type="compositionally biased region" description="Low complexity" evidence="1">
    <location>
        <begin position="324"/>
        <end position="338"/>
    </location>
</feature>
<dbReference type="SMART" id="SM00338">
    <property type="entry name" value="BRLZ"/>
    <property type="match status" value="1"/>
</dbReference>
<feature type="region of interest" description="Disordered" evidence="1">
    <location>
        <begin position="1"/>
        <end position="84"/>
    </location>
</feature>
<reference evidence="3 4" key="1">
    <citation type="journal article" date="2018" name="New Phytol.">
        <title>Phylogenomics of Endogonaceae and evolution of mycorrhizas within Mucoromycota.</title>
        <authorList>
            <person name="Chang Y."/>
            <person name="Desiro A."/>
            <person name="Na H."/>
            <person name="Sandor L."/>
            <person name="Lipzen A."/>
            <person name="Clum A."/>
            <person name="Barry K."/>
            <person name="Grigoriev I.V."/>
            <person name="Martin F.M."/>
            <person name="Stajich J.E."/>
            <person name="Smith M.E."/>
            <person name="Bonito G."/>
            <person name="Spatafora J.W."/>
        </authorList>
    </citation>
    <scope>NUCLEOTIDE SEQUENCE [LARGE SCALE GENOMIC DNA]</scope>
    <source>
        <strain evidence="3 4">AD002</strain>
    </source>
</reference>
<dbReference type="Gene3D" id="1.20.5.170">
    <property type="match status" value="1"/>
</dbReference>
<feature type="compositionally biased region" description="Low complexity" evidence="1">
    <location>
        <begin position="226"/>
        <end position="236"/>
    </location>
</feature>
<feature type="compositionally biased region" description="Low complexity" evidence="1">
    <location>
        <begin position="1"/>
        <end position="10"/>
    </location>
</feature>
<dbReference type="InterPro" id="IPR021833">
    <property type="entry name" value="DUF3425"/>
</dbReference>
<dbReference type="GO" id="GO:0003700">
    <property type="term" value="F:DNA-binding transcription factor activity"/>
    <property type="evidence" value="ECO:0007669"/>
    <property type="project" value="InterPro"/>
</dbReference>
<evidence type="ECO:0000256" key="1">
    <source>
        <dbReference type="SAM" id="MobiDB-lite"/>
    </source>
</evidence>
<dbReference type="PANTHER" id="PTHR38116">
    <property type="entry name" value="CHROMOSOME 7, WHOLE GENOME SHOTGUN SEQUENCE"/>
    <property type="match status" value="1"/>
</dbReference>
<evidence type="ECO:0000313" key="3">
    <source>
        <dbReference type="EMBL" id="RUS25842.1"/>
    </source>
</evidence>
<proteinExistence type="predicted"/>
<dbReference type="PANTHER" id="PTHR38116:SF9">
    <property type="entry name" value="BZIP DOMAIN-CONTAINING PROTEIN"/>
    <property type="match status" value="1"/>
</dbReference>
<feature type="region of interest" description="Disordered" evidence="1">
    <location>
        <begin position="226"/>
        <end position="257"/>
    </location>
</feature>
<dbReference type="PROSITE" id="PS00036">
    <property type="entry name" value="BZIP_BASIC"/>
    <property type="match status" value="1"/>
</dbReference>
<keyword evidence="4" id="KW-1185">Reference proteome</keyword>
<sequence length="492" mass="54547">MASSSPSSPSALEDTTSPIMSPSQSTTAPHLENLDPNTPPVKIKKKPGRKPNPASPAMRKAQNRVAQRAFRERKERHLRELEDQIKDMRTQRDRANKVSSDLRTNLEASRIENNYFKSIIMSMQTILTQHGIPSPEFADVPTTTAQQFQPNMVGSNGALPSSSPLLSSSYMQMSTSLQNNPLRFPGCGMPSMPLSKPLCFTMAEDMVMVSSQPLSPEYLDVVSQTSYSKSSSSPGSPNQLDWADPSSPDSPHQHEWDPVTDVHAQRDLTDDFSSCMSEPTTPDTQALIQTLFTNSPADSITSPSLVAWVAPSSPPLPLSPSPDSPSYSKFPLSPSSLSPHSPLPETIFIDANTQLGVPQHTPLTPLAAIQVVGVQLRLQNASKRSNLPYSIRPTPLQHAIPHDPRIDLMPSKHIRDRMIVFRDCFDLDACFHSLITEAKFHDGDPTDPMNWELPANFFSDYWFLSVGSDLERTNKWRRLRGEKEVRMMPPEG</sequence>
<organism evidence="3 4">
    <name type="scientific">Jimgerdemannia flammicorona</name>
    <dbReference type="NCBI Taxonomy" id="994334"/>
    <lineage>
        <taxon>Eukaryota</taxon>
        <taxon>Fungi</taxon>
        <taxon>Fungi incertae sedis</taxon>
        <taxon>Mucoromycota</taxon>
        <taxon>Mucoromycotina</taxon>
        <taxon>Endogonomycetes</taxon>
        <taxon>Endogonales</taxon>
        <taxon>Endogonaceae</taxon>
        <taxon>Jimgerdemannia</taxon>
    </lineage>
</organism>
<dbReference type="InterPro" id="IPR004827">
    <property type="entry name" value="bZIP"/>
</dbReference>
<dbReference type="SUPFAM" id="SSF57959">
    <property type="entry name" value="Leucine zipper domain"/>
    <property type="match status" value="1"/>
</dbReference>
<feature type="non-terminal residue" evidence="3">
    <location>
        <position position="492"/>
    </location>
</feature>
<evidence type="ECO:0000313" key="4">
    <source>
        <dbReference type="Proteomes" id="UP000274822"/>
    </source>
</evidence>
<dbReference type="Proteomes" id="UP000274822">
    <property type="component" value="Unassembled WGS sequence"/>
</dbReference>
<comment type="caution">
    <text evidence="3">The sequence shown here is derived from an EMBL/GenBank/DDBJ whole genome shotgun (WGS) entry which is preliminary data.</text>
</comment>
<evidence type="ECO:0000259" key="2">
    <source>
        <dbReference type="PROSITE" id="PS00036"/>
    </source>
</evidence>
<dbReference type="Pfam" id="PF11905">
    <property type="entry name" value="DUF3425"/>
    <property type="match status" value="1"/>
</dbReference>
<protein>
    <recommendedName>
        <fullName evidence="2">BZIP domain-containing protein</fullName>
    </recommendedName>
</protein>
<gene>
    <name evidence="3" type="ORF">BC938DRAFT_471578</name>
</gene>
<feature type="domain" description="BZIP" evidence="2">
    <location>
        <begin position="59"/>
        <end position="73"/>
    </location>
</feature>
<feature type="compositionally biased region" description="Polar residues" evidence="1">
    <location>
        <begin position="13"/>
        <end position="28"/>
    </location>
</feature>
<feature type="region of interest" description="Disordered" evidence="1">
    <location>
        <begin position="312"/>
        <end position="338"/>
    </location>
</feature>
<dbReference type="AlphaFoldDB" id="A0A433Q7U8"/>
<feature type="compositionally biased region" description="Basic and acidic residues" evidence="1">
    <location>
        <begin position="69"/>
        <end position="84"/>
    </location>
</feature>
<dbReference type="InterPro" id="IPR046347">
    <property type="entry name" value="bZIP_sf"/>
</dbReference>
<accession>A0A433Q7U8</accession>